<accession>A0A4R6IC60</accession>
<organism evidence="2 3">
    <name type="scientific">Pedobacter duraquae</name>
    <dbReference type="NCBI Taxonomy" id="425511"/>
    <lineage>
        <taxon>Bacteria</taxon>
        <taxon>Pseudomonadati</taxon>
        <taxon>Bacteroidota</taxon>
        <taxon>Sphingobacteriia</taxon>
        <taxon>Sphingobacteriales</taxon>
        <taxon>Sphingobacteriaceae</taxon>
        <taxon>Pedobacter</taxon>
    </lineage>
</organism>
<dbReference type="PANTHER" id="PTHR30547">
    <property type="entry name" value="UNCHARACTERIZED PROTEIN YHCG-RELATED"/>
    <property type="match status" value="1"/>
</dbReference>
<feature type="domain" description="YhcG N-terminal" evidence="1">
    <location>
        <begin position="220"/>
        <end position="348"/>
    </location>
</feature>
<dbReference type="PANTHER" id="PTHR30547:SF5">
    <property type="entry name" value="NUCLEASE YHCG-RELATED"/>
    <property type="match status" value="1"/>
</dbReference>
<dbReference type="OrthoDB" id="9801263at2"/>
<dbReference type="RefSeq" id="WP_133558752.1">
    <property type="nucleotide sequence ID" value="NZ_SNWM01000006.1"/>
</dbReference>
<evidence type="ECO:0000313" key="2">
    <source>
        <dbReference type="EMBL" id="TDO19522.1"/>
    </source>
</evidence>
<dbReference type="Pfam" id="PF17761">
    <property type="entry name" value="DUF1016_N"/>
    <property type="match status" value="2"/>
</dbReference>
<comment type="caution">
    <text evidence="2">The sequence shown here is derived from an EMBL/GenBank/DDBJ whole genome shotgun (WGS) entry which is preliminary data.</text>
</comment>
<keyword evidence="3" id="KW-1185">Reference proteome</keyword>
<dbReference type="AlphaFoldDB" id="A0A4R6IC60"/>
<evidence type="ECO:0000313" key="3">
    <source>
        <dbReference type="Proteomes" id="UP000295499"/>
    </source>
</evidence>
<name>A0A4R6IC60_9SPHI</name>
<dbReference type="Proteomes" id="UP000295499">
    <property type="component" value="Unassembled WGS sequence"/>
</dbReference>
<sequence length="393" mass="46404">MKRSTQNILRSHDLVTTQVERSIYDRQMDVVRHLTYALNELFWNVGTLISANKLDEDSSPGNQNSIDYLSKKLVNQCGKYFSEENLRLMQLFSLRNYDLVRDTWLYFSWKYVPILLQTDSDDAWRYYVLRIHEKSLNPEELQTEIKNTQFERSDGDYLHPRNSYAEKMVYNLKNSDVYNAKDYFDGANEIALKALFYFKENQPDSQFESDSSINLLISAIYKAIQRFQNDTNDIFNVRFNFAVWHIGDGIKKLSIFLEKSESQIIQDLSVVLVRKYGHFFSQEHLTVFAKFGRAFTFDDDLAEFTRAITWAHIKELLTVENYELRMNYMRIIYKDKLSVLQLLGLIEQHDQSRFALKVEDIYSHGDSEPTFNENIFENQSFLGFISSLRSNTQ</sequence>
<evidence type="ECO:0000259" key="1">
    <source>
        <dbReference type="Pfam" id="PF17761"/>
    </source>
</evidence>
<reference evidence="2 3" key="1">
    <citation type="submission" date="2019-03" db="EMBL/GenBank/DDBJ databases">
        <title>Genomic Encyclopedia of Archaeal and Bacterial Type Strains, Phase II (KMG-II): from individual species to whole genera.</title>
        <authorList>
            <person name="Goeker M."/>
        </authorList>
    </citation>
    <scope>NUCLEOTIDE SEQUENCE [LARGE SCALE GENOMIC DNA]</scope>
    <source>
        <strain evidence="2 3">DSM 19034</strain>
    </source>
</reference>
<dbReference type="InterPro" id="IPR041527">
    <property type="entry name" value="YhcG_N"/>
</dbReference>
<gene>
    <name evidence="2" type="ORF">CLV32_4143</name>
</gene>
<dbReference type="InterPro" id="IPR053148">
    <property type="entry name" value="PD-DEXK-like_domain"/>
</dbReference>
<dbReference type="EMBL" id="SNWM01000006">
    <property type="protein sequence ID" value="TDO19522.1"/>
    <property type="molecule type" value="Genomic_DNA"/>
</dbReference>
<feature type="domain" description="YhcG N-terminal" evidence="1">
    <location>
        <begin position="19"/>
        <end position="152"/>
    </location>
</feature>
<proteinExistence type="predicted"/>
<protein>
    <submittedName>
        <fullName evidence="2">Uncharacterized protein DUF1016</fullName>
    </submittedName>
</protein>